<name>A0A2G4EW83_9CYAN</name>
<comment type="caution">
    <text evidence="1">The sequence shown here is derived from an EMBL/GenBank/DDBJ whole genome shotgun (WGS) entry which is preliminary data.</text>
</comment>
<dbReference type="EMBL" id="NXIB02000154">
    <property type="protein sequence ID" value="PHX53795.1"/>
    <property type="molecule type" value="Genomic_DNA"/>
</dbReference>
<evidence type="ECO:0000313" key="2">
    <source>
        <dbReference type="Proteomes" id="UP000226442"/>
    </source>
</evidence>
<proteinExistence type="predicted"/>
<protein>
    <submittedName>
        <fullName evidence="1">Uncharacterized protein</fullName>
    </submittedName>
</protein>
<gene>
    <name evidence="1" type="ORF">CP500_019590</name>
</gene>
<organism evidence="1 2">
    <name type="scientific">Tychonema bourrellyi FEM_GT703</name>
    <dbReference type="NCBI Taxonomy" id="2040638"/>
    <lineage>
        <taxon>Bacteria</taxon>
        <taxon>Bacillati</taxon>
        <taxon>Cyanobacteriota</taxon>
        <taxon>Cyanophyceae</taxon>
        <taxon>Oscillatoriophycideae</taxon>
        <taxon>Oscillatoriales</taxon>
        <taxon>Microcoleaceae</taxon>
        <taxon>Tychonema</taxon>
    </lineage>
</organism>
<dbReference type="AlphaFoldDB" id="A0A2G4EW83"/>
<sequence length="84" mass="9770">MRTPDFLVNSFLQKFTIPYRGISADFVFTGFTHGGPKTRFLREYLSKKSTIFGRNRVFLALVLFQKPHIWGFLISIINNLRSAE</sequence>
<reference evidence="1" key="1">
    <citation type="submission" date="2017-10" db="EMBL/GenBank/DDBJ databases">
        <title>Draft genome sequence of the planktic cyanobacteria Tychonema bourrellyi isolated from alpine lentic freshwater.</title>
        <authorList>
            <person name="Tett A."/>
            <person name="Armanini F."/>
            <person name="Asnicar F."/>
            <person name="Boscaini A."/>
            <person name="Pasolli E."/>
            <person name="Zolfo M."/>
            <person name="Donati C."/>
            <person name="Salmaso N."/>
            <person name="Segata N."/>
        </authorList>
    </citation>
    <scope>NUCLEOTIDE SEQUENCE</scope>
    <source>
        <strain evidence="1">FEM_GT703</strain>
    </source>
</reference>
<evidence type="ECO:0000313" key="1">
    <source>
        <dbReference type="EMBL" id="PHX53795.1"/>
    </source>
</evidence>
<dbReference type="Proteomes" id="UP000226442">
    <property type="component" value="Unassembled WGS sequence"/>
</dbReference>
<keyword evidence="2" id="KW-1185">Reference proteome</keyword>
<accession>A0A2G4EW83</accession>